<dbReference type="InterPro" id="IPR013083">
    <property type="entry name" value="Znf_RING/FYVE/PHD"/>
</dbReference>
<keyword evidence="9 10" id="KW-0739">Sodium transport</keyword>
<dbReference type="InterPro" id="IPR018422">
    <property type="entry name" value="Cation/H_exchanger_CPA1"/>
</dbReference>
<dbReference type="Proteomes" id="UP000628079">
    <property type="component" value="Unassembled WGS sequence"/>
</dbReference>
<comment type="similarity">
    <text evidence="10">Belongs to the monovalent cation:proton antiporter 1 (CPA1) transporter (TC 2.A.36) family.</text>
</comment>
<dbReference type="Pfam" id="PF02148">
    <property type="entry name" value="zf-UBP"/>
    <property type="match status" value="1"/>
</dbReference>
<evidence type="ECO:0000256" key="5">
    <source>
        <dbReference type="ARBA" id="ARBA00022989"/>
    </source>
</evidence>
<reference evidence="12" key="2">
    <citation type="submission" date="2020-09" db="EMBL/GenBank/DDBJ databases">
        <authorList>
            <person name="Sun Q."/>
            <person name="Zhou Y."/>
        </authorList>
    </citation>
    <scope>NUCLEOTIDE SEQUENCE</scope>
    <source>
        <strain evidence="12">CGMCC 1.10749</strain>
    </source>
</reference>
<dbReference type="Pfam" id="PF00999">
    <property type="entry name" value="Na_H_Exchanger"/>
    <property type="match status" value="1"/>
</dbReference>
<evidence type="ECO:0000256" key="2">
    <source>
        <dbReference type="ARBA" id="ARBA00022448"/>
    </source>
</evidence>
<dbReference type="GO" id="GO:0098719">
    <property type="term" value="P:sodium ion import across plasma membrane"/>
    <property type="evidence" value="ECO:0007669"/>
    <property type="project" value="TreeGrafter"/>
</dbReference>
<feature type="transmembrane region" description="Helical" evidence="10">
    <location>
        <begin position="12"/>
        <end position="31"/>
    </location>
</feature>
<keyword evidence="10" id="KW-0050">Antiport</keyword>
<dbReference type="SUPFAM" id="SSF57850">
    <property type="entry name" value="RING/U-box"/>
    <property type="match status" value="1"/>
</dbReference>
<evidence type="ECO:0000313" key="13">
    <source>
        <dbReference type="Proteomes" id="UP000628079"/>
    </source>
</evidence>
<feature type="transmembrane region" description="Helical" evidence="10">
    <location>
        <begin position="320"/>
        <end position="344"/>
    </location>
</feature>
<dbReference type="AlphaFoldDB" id="A0A8H9FW49"/>
<organism evidence="12 13">
    <name type="scientific">Knoellia flava</name>
    <dbReference type="NCBI Taxonomy" id="913969"/>
    <lineage>
        <taxon>Bacteria</taxon>
        <taxon>Bacillati</taxon>
        <taxon>Actinomycetota</taxon>
        <taxon>Actinomycetes</taxon>
        <taxon>Micrococcales</taxon>
        <taxon>Intrasporangiaceae</taxon>
        <taxon>Knoellia</taxon>
    </lineage>
</organism>
<protein>
    <submittedName>
        <fullName evidence="12">Na+/H+ antiporter</fullName>
    </submittedName>
</protein>
<keyword evidence="8 10" id="KW-0472">Membrane</keyword>
<evidence type="ECO:0000256" key="9">
    <source>
        <dbReference type="ARBA" id="ARBA00023201"/>
    </source>
</evidence>
<keyword evidence="6 10" id="KW-0915">Sodium</keyword>
<evidence type="ECO:0000256" key="7">
    <source>
        <dbReference type="ARBA" id="ARBA00023065"/>
    </source>
</evidence>
<keyword evidence="7 10" id="KW-0406">Ion transport</keyword>
<dbReference type="GO" id="GO:0015385">
    <property type="term" value="F:sodium:proton antiporter activity"/>
    <property type="evidence" value="ECO:0007669"/>
    <property type="project" value="InterPro"/>
</dbReference>
<dbReference type="NCBIfam" id="TIGR00831">
    <property type="entry name" value="a_cpa1"/>
    <property type="match status" value="1"/>
</dbReference>
<feature type="transmembrane region" description="Helical" evidence="10">
    <location>
        <begin position="159"/>
        <end position="180"/>
    </location>
</feature>
<feature type="transmembrane region" description="Helical" evidence="10">
    <location>
        <begin position="38"/>
        <end position="57"/>
    </location>
</feature>
<dbReference type="InterPro" id="IPR001607">
    <property type="entry name" value="Znf_UBP"/>
</dbReference>
<dbReference type="GO" id="GO:0015386">
    <property type="term" value="F:potassium:proton antiporter activity"/>
    <property type="evidence" value="ECO:0007669"/>
    <property type="project" value="TreeGrafter"/>
</dbReference>
<comment type="caution">
    <text evidence="10">Lacks conserved residue(s) required for the propagation of feature annotation.</text>
</comment>
<dbReference type="GO" id="GO:0005886">
    <property type="term" value="C:plasma membrane"/>
    <property type="evidence" value="ECO:0007669"/>
    <property type="project" value="UniProtKB-SubCell"/>
</dbReference>
<evidence type="ECO:0000259" key="11">
    <source>
        <dbReference type="PROSITE" id="PS50271"/>
    </source>
</evidence>
<dbReference type="PANTHER" id="PTHR10110:SF86">
    <property type="entry name" value="SODIUM_HYDROGEN EXCHANGER 7"/>
    <property type="match status" value="1"/>
</dbReference>
<sequence length="641" mass="68096">MCGLPHNVRVTLALTLVAIAVTVIVVARLCAPVGLPSPIALLLVGLVASVLPFVPEVSLEPDVVLLGLLPPLLYAAARGTSLVDIRANRRAILGLSVGLVLFTTFGVALVAWWLLPIPFAVAVALGAIVAPPDAVAATAVARGIGLPRRVTTILEGESLLNDATALVTLRTAIAAAGLATSHHGFASHGEVSVGSVARDFGLAVVGGVGVGWVVFVLIGLLRKHLTEASADTALSFTAPFLSYLPAELLGASGVLAVVTTGLLLAHKAPVLQSAASRLSERVNWASLTFLLENAVFLLIGLQLSRLVTDVEASEISLGRAVLVGLVVLVAVLLLRPLWLFPFSWLSGRMGSAERASLDVPSTTVTSWAGMRGVVTLAAALTLPESTDHRPTLVLIALIVTVGTLALQSSTLPMLARALDVRGPDPREDALQEATVVRATTGAGLRALDALPDVDPDVRRDLHGSAELRVNRIWERLGTLGPRDEETPSEVRRRLRTVMLDAERAELLRIRDEDEVDHEVLSGVMNQLDAEEAALTWTTARTARLRDAELRAPDQVMTACEHLESEPDCAVPSTSEGCVDCLREGLTWVHLRICTRCGNVGCCDSSQGRHASRHYEGSRHPVMRSLEPGEAWRWCFVDEALG</sequence>
<feature type="transmembrane region" description="Helical" evidence="10">
    <location>
        <begin position="92"/>
        <end position="113"/>
    </location>
</feature>
<comment type="function">
    <text evidence="10">Na(+)/H(+) antiporter that extrudes sodium in exchange for external protons.</text>
</comment>
<dbReference type="Gene3D" id="3.30.40.10">
    <property type="entry name" value="Zinc/RING finger domain, C3HC4 (zinc finger)"/>
    <property type="match status" value="1"/>
</dbReference>
<reference evidence="12" key="1">
    <citation type="journal article" date="2014" name="Int. J. Syst. Evol. Microbiol.">
        <title>Complete genome sequence of Corynebacterium casei LMG S-19264T (=DSM 44701T), isolated from a smear-ripened cheese.</title>
        <authorList>
            <consortium name="US DOE Joint Genome Institute (JGI-PGF)"/>
            <person name="Walter F."/>
            <person name="Albersmeier A."/>
            <person name="Kalinowski J."/>
            <person name="Ruckert C."/>
        </authorList>
    </citation>
    <scope>NUCLEOTIDE SEQUENCE</scope>
    <source>
        <strain evidence="12">CGMCC 1.10749</strain>
    </source>
</reference>
<dbReference type="InterPro" id="IPR006153">
    <property type="entry name" value="Cation/H_exchanger_TM"/>
</dbReference>
<keyword evidence="5 10" id="KW-1133">Transmembrane helix</keyword>
<feature type="domain" description="UBP-type" evidence="11">
    <location>
        <begin position="557"/>
        <end position="641"/>
    </location>
</feature>
<evidence type="ECO:0000256" key="8">
    <source>
        <dbReference type="ARBA" id="ARBA00023136"/>
    </source>
</evidence>
<keyword evidence="4 10" id="KW-0812">Transmembrane</keyword>
<feature type="transmembrane region" description="Helical" evidence="10">
    <location>
        <begin position="200"/>
        <end position="221"/>
    </location>
</feature>
<comment type="caution">
    <text evidence="12">The sequence shown here is derived from an EMBL/GenBank/DDBJ whole genome shotgun (WGS) entry which is preliminary data.</text>
</comment>
<evidence type="ECO:0000256" key="4">
    <source>
        <dbReference type="ARBA" id="ARBA00022692"/>
    </source>
</evidence>
<feature type="transmembrane region" description="Helical" evidence="10">
    <location>
        <begin position="241"/>
        <end position="264"/>
    </location>
</feature>
<proteinExistence type="inferred from homology"/>
<evidence type="ECO:0000313" key="12">
    <source>
        <dbReference type="EMBL" id="GGB84232.1"/>
    </source>
</evidence>
<feature type="transmembrane region" description="Helical" evidence="10">
    <location>
        <begin position="284"/>
        <end position="308"/>
    </location>
</feature>
<dbReference type="PANTHER" id="PTHR10110">
    <property type="entry name" value="SODIUM/HYDROGEN EXCHANGER"/>
    <property type="match status" value="1"/>
</dbReference>
<dbReference type="InterPro" id="IPR004705">
    <property type="entry name" value="Cation/H_exchanger_CPA1_bac"/>
</dbReference>
<evidence type="ECO:0000256" key="10">
    <source>
        <dbReference type="RuleBase" id="RU366002"/>
    </source>
</evidence>
<feature type="transmembrane region" description="Helical" evidence="10">
    <location>
        <begin position="119"/>
        <end position="139"/>
    </location>
</feature>
<evidence type="ECO:0000256" key="1">
    <source>
        <dbReference type="ARBA" id="ARBA00004651"/>
    </source>
</evidence>
<evidence type="ECO:0000256" key="6">
    <source>
        <dbReference type="ARBA" id="ARBA00023053"/>
    </source>
</evidence>
<comment type="subcellular location">
    <subcellularLocation>
        <location evidence="1 10">Cell membrane</location>
        <topology evidence="1 10">Multi-pass membrane protein</topology>
    </subcellularLocation>
</comment>
<name>A0A8H9FW49_9MICO</name>
<keyword evidence="3 10" id="KW-1003">Cell membrane</keyword>
<feature type="transmembrane region" description="Helical" evidence="10">
    <location>
        <begin position="63"/>
        <end position="80"/>
    </location>
</feature>
<dbReference type="GO" id="GO:0051453">
    <property type="term" value="P:regulation of intracellular pH"/>
    <property type="evidence" value="ECO:0007669"/>
    <property type="project" value="TreeGrafter"/>
</dbReference>
<dbReference type="EMBL" id="BMEA01000002">
    <property type="protein sequence ID" value="GGB84232.1"/>
    <property type="molecule type" value="Genomic_DNA"/>
</dbReference>
<evidence type="ECO:0000256" key="3">
    <source>
        <dbReference type="ARBA" id="ARBA00022475"/>
    </source>
</evidence>
<dbReference type="Gene3D" id="6.10.140.1330">
    <property type="match status" value="1"/>
</dbReference>
<gene>
    <name evidence="12" type="ORF">GCM10011314_24850</name>
</gene>
<keyword evidence="2 10" id="KW-0813">Transport</keyword>
<accession>A0A8H9FW49</accession>
<dbReference type="PROSITE" id="PS50271">
    <property type="entry name" value="ZF_UBP"/>
    <property type="match status" value="1"/>
</dbReference>
<dbReference type="GO" id="GO:0008270">
    <property type="term" value="F:zinc ion binding"/>
    <property type="evidence" value="ECO:0007669"/>
    <property type="project" value="InterPro"/>
</dbReference>